<dbReference type="PANTHER" id="PTHR12771">
    <property type="entry name" value="ENGULFMENT AND CELL MOTILITY"/>
    <property type="match status" value="1"/>
</dbReference>
<dbReference type="AlphaFoldDB" id="A0A6S7GI12"/>
<dbReference type="PROSITE" id="PS51335">
    <property type="entry name" value="ELMO"/>
    <property type="match status" value="1"/>
</dbReference>
<dbReference type="InterPro" id="IPR050868">
    <property type="entry name" value="ELMO_domain-containing"/>
</dbReference>
<comment type="caution">
    <text evidence="2">The sequence shown here is derived from an EMBL/GenBank/DDBJ whole genome shotgun (WGS) entry which is preliminary data.</text>
</comment>
<organism evidence="2 3">
    <name type="scientific">Paramuricea clavata</name>
    <name type="common">Red gorgonian</name>
    <name type="synonym">Violescent sea-whip</name>
    <dbReference type="NCBI Taxonomy" id="317549"/>
    <lineage>
        <taxon>Eukaryota</taxon>
        <taxon>Metazoa</taxon>
        <taxon>Cnidaria</taxon>
        <taxon>Anthozoa</taxon>
        <taxon>Octocorallia</taxon>
        <taxon>Malacalcyonacea</taxon>
        <taxon>Plexauridae</taxon>
        <taxon>Paramuricea</taxon>
    </lineage>
</organism>
<feature type="region of interest" description="Disordered" evidence="1">
    <location>
        <begin position="60"/>
        <end position="95"/>
    </location>
</feature>
<evidence type="ECO:0000313" key="3">
    <source>
        <dbReference type="Proteomes" id="UP001152795"/>
    </source>
</evidence>
<dbReference type="InterPro" id="IPR006816">
    <property type="entry name" value="ELMO_dom"/>
</dbReference>
<name>A0A6S7GI12_PARCT</name>
<dbReference type="Pfam" id="PF04727">
    <property type="entry name" value="ELMO_CED12"/>
    <property type="match status" value="1"/>
</dbReference>
<reference evidence="2" key="1">
    <citation type="submission" date="2020-04" db="EMBL/GenBank/DDBJ databases">
        <authorList>
            <person name="Alioto T."/>
            <person name="Alioto T."/>
            <person name="Gomez Garrido J."/>
        </authorList>
    </citation>
    <scope>NUCLEOTIDE SEQUENCE</scope>
    <source>
        <strain evidence="2">A484AB</strain>
    </source>
</reference>
<feature type="region of interest" description="Disordered" evidence="1">
    <location>
        <begin position="1"/>
        <end position="21"/>
    </location>
</feature>
<protein>
    <submittedName>
        <fullName evidence="2">Uncharacterized protein</fullName>
    </submittedName>
</protein>
<accession>A0A6S7GI12</accession>
<evidence type="ECO:0000313" key="2">
    <source>
        <dbReference type="EMBL" id="CAB3990953.1"/>
    </source>
</evidence>
<proteinExistence type="predicted"/>
<feature type="compositionally biased region" description="Basic and acidic residues" evidence="1">
    <location>
        <begin position="70"/>
        <end position="88"/>
    </location>
</feature>
<keyword evidence="3" id="KW-1185">Reference proteome</keyword>
<dbReference type="PANTHER" id="PTHR12771:SF2">
    <property type="entry name" value="ELMO DOMAIN-CONTAINING PROTEIN 3"/>
    <property type="match status" value="1"/>
</dbReference>
<sequence>MGDQRELSSSVSADNEEEIEKDAEKAYRNMSVEARVFGNLVTGVDDEEFEHVWQDETCHSSKITTQKQSVNERKDEVYSASTDSRRDSVANSSGILSPSSLAGFQTVSLSALPGSRLKIERASSGTSSEASNSSNETSHNSALSNHDSAVIAASQMKPRGLGGSGNKPEILAMANHVNSLEQAQAEWKMVENIQTGEGGETVTRSPEVKFSEALEHFRNCDYMEQHMSHIKPTVRHKGCSSLTHALFGPPRMKKQLYNDRNLVFALALCMFDNDEHMHNYVLQTIYKRLAGTKLDCPRYGNHWEVIGFQGMDPSTDLRGCGFLGLMNILYVVTEPRAHALATNIYKLSLHETQNFPFSVMSINITRIALQTLREGKLNRECNNRGTVFDVFNEFYAGVFYRVYTVWKNQRKTISDSGFVLREVEKYCKNHTNEVLRDFSKAVLEKKPAVKHEESSTFSRSCSEKVESFSGVCDIQENEEEEVHLV</sequence>
<gene>
    <name evidence="2" type="ORF">PACLA_8A002390</name>
</gene>
<dbReference type="EMBL" id="CACRXK020001759">
    <property type="protein sequence ID" value="CAB3990953.1"/>
    <property type="molecule type" value="Genomic_DNA"/>
</dbReference>
<dbReference type="OrthoDB" id="266227at2759"/>
<feature type="region of interest" description="Disordered" evidence="1">
    <location>
        <begin position="120"/>
        <end position="143"/>
    </location>
</feature>
<feature type="compositionally biased region" description="Low complexity" evidence="1">
    <location>
        <begin position="122"/>
        <end position="142"/>
    </location>
</feature>
<dbReference type="Proteomes" id="UP001152795">
    <property type="component" value="Unassembled WGS sequence"/>
</dbReference>
<evidence type="ECO:0000256" key="1">
    <source>
        <dbReference type="SAM" id="MobiDB-lite"/>
    </source>
</evidence>
<feature type="compositionally biased region" description="Polar residues" evidence="1">
    <location>
        <begin position="60"/>
        <end position="69"/>
    </location>
</feature>